<sequence>MLSDEQIKNLKDDFEKLNTNLNQLENAIHTETQSPSTLKH</sequence>
<name>A0A2Z5V3E1_9COXI</name>
<keyword evidence="1" id="KW-0175">Coiled coil</keyword>
<accession>A0A2Z5V3E1</accession>
<dbReference type="KEGG" id="rvi:RVIR1_04600"/>
<feature type="coiled-coil region" evidence="1">
    <location>
        <begin position="7"/>
        <end position="34"/>
    </location>
</feature>
<proteinExistence type="predicted"/>
<dbReference type="EMBL" id="AP018005">
    <property type="protein sequence ID" value="BBB14972.1"/>
    <property type="molecule type" value="Genomic_DNA"/>
</dbReference>
<reference evidence="2 3" key="1">
    <citation type="submission" date="2017-03" db="EMBL/GenBank/DDBJ databases">
        <title>The genome sequence of Candidatus Rickettsiella viridis.</title>
        <authorList>
            <person name="Nikoh N."/>
            <person name="Tsuchida T."/>
            <person name="Yamaguchi K."/>
            <person name="Maeda T."/>
            <person name="Shigenobu S."/>
            <person name="Fukatsu T."/>
        </authorList>
    </citation>
    <scope>NUCLEOTIDE SEQUENCE [LARGE SCALE GENOMIC DNA]</scope>
    <source>
        <strain evidence="2 3">Ap-RA04</strain>
    </source>
</reference>
<organism evidence="2 3">
    <name type="scientific">Candidatus Rickettsiella viridis</name>
    <dbReference type="NCBI Taxonomy" id="676208"/>
    <lineage>
        <taxon>Bacteria</taxon>
        <taxon>Pseudomonadati</taxon>
        <taxon>Pseudomonadota</taxon>
        <taxon>Gammaproteobacteria</taxon>
        <taxon>Legionellales</taxon>
        <taxon>Coxiellaceae</taxon>
        <taxon>Rickettsiella</taxon>
    </lineage>
</organism>
<protein>
    <submittedName>
        <fullName evidence="2">Uncharacterized protein</fullName>
    </submittedName>
</protein>
<dbReference type="AlphaFoldDB" id="A0A2Z5V3E1"/>
<dbReference type="Proteomes" id="UP000282483">
    <property type="component" value="Chromosome"/>
</dbReference>
<keyword evidence="3" id="KW-1185">Reference proteome</keyword>
<evidence type="ECO:0000256" key="1">
    <source>
        <dbReference type="SAM" id="Coils"/>
    </source>
</evidence>
<evidence type="ECO:0000313" key="3">
    <source>
        <dbReference type="Proteomes" id="UP000282483"/>
    </source>
</evidence>
<gene>
    <name evidence="2" type="ORF">RVIR1_04600</name>
</gene>
<evidence type="ECO:0000313" key="2">
    <source>
        <dbReference type="EMBL" id="BBB14972.1"/>
    </source>
</evidence>